<accession>A0A2W5N2I3</accession>
<dbReference type="PANTHER" id="PTHR47371">
    <property type="entry name" value="LIPOTEICHOIC ACID SYNTHASE"/>
    <property type="match status" value="1"/>
</dbReference>
<dbReference type="PANTHER" id="PTHR47371:SF3">
    <property type="entry name" value="PHOSPHOGLYCEROL TRANSFERASE I"/>
    <property type="match status" value="1"/>
</dbReference>
<keyword evidence="5" id="KW-0472">Membrane</keyword>
<evidence type="ECO:0000259" key="6">
    <source>
        <dbReference type="Pfam" id="PF00884"/>
    </source>
</evidence>
<dbReference type="Proteomes" id="UP000249417">
    <property type="component" value="Unassembled WGS sequence"/>
</dbReference>
<reference evidence="7 8" key="1">
    <citation type="submission" date="2017-08" db="EMBL/GenBank/DDBJ databases">
        <title>Infants hospitalized years apart are colonized by the same room-sourced microbial strains.</title>
        <authorList>
            <person name="Brooks B."/>
            <person name="Olm M.R."/>
            <person name="Firek B.A."/>
            <person name="Baker R."/>
            <person name="Thomas B.C."/>
            <person name="Morowitz M.J."/>
            <person name="Banfield J.F."/>
        </authorList>
    </citation>
    <scope>NUCLEOTIDE SEQUENCE [LARGE SCALE GENOMIC DNA]</scope>
    <source>
        <strain evidence="7">S2_005_002_R2_29</strain>
    </source>
</reference>
<protein>
    <submittedName>
        <fullName evidence="7">Sulfatase</fullName>
    </submittedName>
</protein>
<dbReference type="GO" id="GO:0005886">
    <property type="term" value="C:plasma membrane"/>
    <property type="evidence" value="ECO:0007669"/>
    <property type="project" value="UniProtKB-SubCell"/>
</dbReference>
<dbReference type="EMBL" id="QFQB01000011">
    <property type="protein sequence ID" value="PZQ47672.1"/>
    <property type="molecule type" value="Genomic_DNA"/>
</dbReference>
<dbReference type="Pfam" id="PF00884">
    <property type="entry name" value="Sulfatase"/>
    <property type="match status" value="1"/>
</dbReference>
<dbReference type="Gene3D" id="3.40.720.10">
    <property type="entry name" value="Alkaline Phosphatase, subunit A"/>
    <property type="match status" value="1"/>
</dbReference>
<evidence type="ECO:0000313" key="8">
    <source>
        <dbReference type="Proteomes" id="UP000249417"/>
    </source>
</evidence>
<comment type="caution">
    <text evidence="7">The sequence shown here is derived from an EMBL/GenBank/DDBJ whole genome shotgun (WGS) entry which is preliminary data.</text>
</comment>
<dbReference type="SUPFAM" id="SSF53649">
    <property type="entry name" value="Alkaline phosphatase-like"/>
    <property type="match status" value="1"/>
</dbReference>
<evidence type="ECO:0000256" key="2">
    <source>
        <dbReference type="ARBA" id="ARBA00022475"/>
    </source>
</evidence>
<feature type="non-terminal residue" evidence="7">
    <location>
        <position position="1"/>
    </location>
</feature>
<evidence type="ECO:0000256" key="4">
    <source>
        <dbReference type="ARBA" id="ARBA00022989"/>
    </source>
</evidence>
<dbReference type="InterPro" id="IPR017850">
    <property type="entry name" value="Alkaline_phosphatase_core_sf"/>
</dbReference>
<evidence type="ECO:0000256" key="3">
    <source>
        <dbReference type="ARBA" id="ARBA00022692"/>
    </source>
</evidence>
<keyword evidence="3" id="KW-0812">Transmembrane</keyword>
<evidence type="ECO:0000313" key="7">
    <source>
        <dbReference type="EMBL" id="PZQ47672.1"/>
    </source>
</evidence>
<gene>
    <name evidence="7" type="ORF">DI551_03105</name>
</gene>
<proteinExistence type="predicted"/>
<keyword evidence="2" id="KW-1003">Cell membrane</keyword>
<sequence length="477" mass="53897">VVSFALAFAYRKFAVLPQSAPLRKRAPSFIALLALCVLSFYGLKHDYAEISQNRYVNEIARNGVYELFSAYRNNELDYNHFYLTRPKEEVADFLREKTGAGAGTASPLEHFVQNPKTKKRYNLMFVTVESLSAELLTMFGEERGLTPNLDKLVDQSMFFTNLYATGRRTVYGLSALTLAMPPIPGNSIVRRPDNGNLSSIGHVLRIQGYDTKFIYGGYGYFDNMNTFFAANGYTIVDRNNMAKNEVHFANVWGVADDDLFRKAMKEADASYATGKPFFNMVMTTSNHRPYTYPEGKIDLPSGSGRKGGVKYTDYALGYLIDEAKKHPWFKDTIFVIVADHTHGTSGKSDLDPDKYHIPMWIYAPGIIKPSKVDTFASQIDVVPTVLGVMGISYDSRFFGKDIRNEKPGRAFISNYQKLGYMTKDGVVILQPVNEALFLKKNEIGEWVQQDNVPDQMLNEAIGYYQGASEWRNWSRAE</sequence>
<dbReference type="InterPro" id="IPR000917">
    <property type="entry name" value="Sulfatase_N"/>
</dbReference>
<dbReference type="AlphaFoldDB" id="A0A2W5N2I3"/>
<evidence type="ECO:0000256" key="5">
    <source>
        <dbReference type="ARBA" id="ARBA00023136"/>
    </source>
</evidence>
<dbReference type="InterPro" id="IPR050448">
    <property type="entry name" value="OpgB/LTA_synthase_biosynth"/>
</dbReference>
<evidence type="ECO:0000256" key="1">
    <source>
        <dbReference type="ARBA" id="ARBA00004651"/>
    </source>
</evidence>
<dbReference type="CDD" id="cd16015">
    <property type="entry name" value="LTA_synthase"/>
    <property type="match status" value="1"/>
</dbReference>
<organism evidence="7 8">
    <name type="scientific">Micavibrio aeruginosavorus</name>
    <dbReference type="NCBI Taxonomy" id="349221"/>
    <lineage>
        <taxon>Bacteria</taxon>
        <taxon>Pseudomonadati</taxon>
        <taxon>Bdellovibrionota</taxon>
        <taxon>Bdellovibrionia</taxon>
        <taxon>Bdellovibrionales</taxon>
        <taxon>Pseudobdellovibrionaceae</taxon>
        <taxon>Micavibrio</taxon>
    </lineage>
</organism>
<keyword evidence="4" id="KW-1133">Transmembrane helix</keyword>
<name>A0A2W5N2I3_9BACT</name>
<dbReference type="Gene3D" id="3.30.1120.80">
    <property type="match status" value="1"/>
</dbReference>
<comment type="subcellular location">
    <subcellularLocation>
        <location evidence="1">Cell membrane</location>
        <topology evidence="1">Multi-pass membrane protein</topology>
    </subcellularLocation>
</comment>
<feature type="domain" description="Sulfatase N-terminal" evidence="6">
    <location>
        <begin position="122"/>
        <end position="391"/>
    </location>
</feature>